<proteinExistence type="predicted"/>
<dbReference type="EMBL" id="CP101717">
    <property type="protein sequence ID" value="WLD59395.1"/>
    <property type="molecule type" value="Genomic_DNA"/>
</dbReference>
<organism evidence="2">
    <name type="scientific">Salinispirillum sp. LH 10-3-1</name>
    <dbReference type="NCBI Taxonomy" id="2952525"/>
    <lineage>
        <taxon>Bacteria</taxon>
        <taxon>Pseudomonadati</taxon>
        <taxon>Pseudomonadota</taxon>
        <taxon>Gammaproteobacteria</taxon>
        <taxon>Oceanospirillales</taxon>
        <taxon>Saccharospirillaceae</taxon>
        <taxon>Salinispirillum</taxon>
    </lineage>
</organism>
<dbReference type="RefSeq" id="WP_304996688.1">
    <property type="nucleotide sequence ID" value="NZ_CP101717.1"/>
</dbReference>
<dbReference type="PANTHER" id="PTHR43574">
    <property type="entry name" value="EPIMERASE-RELATED"/>
    <property type="match status" value="1"/>
</dbReference>
<evidence type="ECO:0000313" key="2">
    <source>
        <dbReference type="EMBL" id="WLD59395.1"/>
    </source>
</evidence>
<dbReference type="AlphaFoldDB" id="A0AB38YJP3"/>
<dbReference type="InterPro" id="IPR036291">
    <property type="entry name" value="NAD(P)-bd_dom_sf"/>
</dbReference>
<accession>A0AB38YJP3</accession>
<dbReference type="CDD" id="cd05266">
    <property type="entry name" value="SDR_a4"/>
    <property type="match status" value="1"/>
</dbReference>
<name>A0AB38YJP3_9GAMM</name>
<sequence>MTQAKILTVGLGDLGGRIAQSTQAAFPSAQVVGMRRGEGTPAGISLLRHDAAEPWKDAWAEPSTLQGLTDVVLCISPGGRTIEAYQQAYLKVAHQSYAWLQRHAPQAHLWLVSSTGVYGQQHGEWVDEESATEPESPTAQVLVETEQFWLHSAQPATIVRPAGIYGPGREYMFRQAREGFTIADPEPIYTNRIHIDDAARAVVHLMQRRVQGLPVADRYNLTDKDPATLQEVLTWLQQRFGVTPTEQRTLNRGSKRISNQRLLDTGFTLRYPSFREGYEAM</sequence>
<dbReference type="Gene3D" id="3.40.50.720">
    <property type="entry name" value="NAD(P)-binding Rossmann-like Domain"/>
    <property type="match status" value="1"/>
</dbReference>
<keyword evidence="1" id="KW-0520">NAD</keyword>
<dbReference type="SUPFAM" id="SSF51735">
    <property type="entry name" value="NAD(P)-binding Rossmann-fold domains"/>
    <property type="match status" value="1"/>
</dbReference>
<gene>
    <name evidence="2" type="ORF">NFC81_06355</name>
</gene>
<protein>
    <submittedName>
        <fullName evidence="2">SDR family oxidoreductase</fullName>
    </submittedName>
</protein>
<reference evidence="2" key="1">
    <citation type="submission" date="2022-07" db="EMBL/GenBank/DDBJ databases">
        <title>Complete genome sequence of Salinispirillum sp. LH10-3-1 capable of multiple carbohydrate inversion isolated from a soda lake.</title>
        <authorList>
            <person name="Liu J."/>
            <person name="Zhai Y."/>
            <person name="Zhang H."/>
            <person name="Yang H."/>
            <person name="Qu J."/>
            <person name="Li J."/>
        </authorList>
    </citation>
    <scope>NUCLEOTIDE SEQUENCE</scope>
    <source>
        <strain evidence="2">LH 10-3-1</strain>
    </source>
</reference>
<evidence type="ECO:0000256" key="1">
    <source>
        <dbReference type="ARBA" id="ARBA00023027"/>
    </source>
</evidence>